<dbReference type="HOGENOM" id="CLU_136716_3_1_5"/>
<dbReference type="InterPro" id="IPR036388">
    <property type="entry name" value="WH-like_DNA-bd_sf"/>
</dbReference>
<dbReference type="RefSeq" id="WP_006274898.1">
    <property type="nucleotide sequence ID" value="NZ_GL883080.1"/>
</dbReference>
<reference evidence="2" key="1">
    <citation type="submission" date="2011-03" db="EMBL/GenBank/DDBJ databases">
        <title>Draft genome sequence of Brevundimonas diminuta.</title>
        <authorList>
            <person name="Brown P.J.B."/>
            <person name="Buechlein A."/>
            <person name="Hemmerich C."/>
            <person name="Brun Y.V."/>
        </authorList>
    </citation>
    <scope>NUCLEOTIDE SEQUENCE [LARGE SCALE GENOMIC DNA]</scope>
    <source>
        <strain evidence="2">C19</strain>
    </source>
</reference>
<evidence type="ECO:0008006" key="3">
    <source>
        <dbReference type="Google" id="ProtNLM"/>
    </source>
</evidence>
<evidence type="ECO:0000313" key="2">
    <source>
        <dbReference type="Proteomes" id="UP000006512"/>
    </source>
</evidence>
<dbReference type="InterPro" id="IPR036390">
    <property type="entry name" value="WH_DNA-bd_sf"/>
</dbReference>
<evidence type="ECO:0000313" key="1">
    <source>
        <dbReference type="EMBL" id="EGF89703.1"/>
    </source>
</evidence>
<dbReference type="Gene3D" id="1.10.10.10">
    <property type="entry name" value="Winged helix-like DNA-binding domain superfamily/Winged helix DNA-binding domain"/>
    <property type="match status" value="1"/>
</dbReference>
<gene>
    <name evidence="1" type="ORF">ABI_41260</name>
</gene>
<dbReference type="OrthoDB" id="7631458at2"/>
<protein>
    <recommendedName>
        <fullName evidence="3">DUF3253 domain-containing protein</fullName>
    </recommendedName>
</protein>
<name>F4QSI3_9CAUL</name>
<dbReference type="STRING" id="715226.ABI_41260"/>
<dbReference type="SUPFAM" id="SSF46785">
    <property type="entry name" value="Winged helix' DNA-binding domain"/>
    <property type="match status" value="1"/>
</dbReference>
<proteinExistence type="predicted"/>
<sequence length="82" mass="9129">MSQLAEETLLALLSQVRTGESISPNDVAKAMSAENWQRELPKVRAVILSLVRQGRIEVVRKGKPVELEGLKGIYRIRFVPAS</sequence>
<dbReference type="InterPro" id="IPR021660">
    <property type="entry name" value="DUF3253"/>
</dbReference>
<dbReference type="EMBL" id="GL883080">
    <property type="protein sequence ID" value="EGF89703.1"/>
    <property type="molecule type" value="Genomic_DNA"/>
</dbReference>
<dbReference type="Pfam" id="PF11625">
    <property type="entry name" value="DUF3253"/>
    <property type="match status" value="1"/>
</dbReference>
<keyword evidence="2" id="KW-1185">Reference proteome</keyword>
<dbReference type="AlphaFoldDB" id="F4QSI3"/>
<organism evidence="1 2">
    <name type="scientific">Asticcacaulis biprosthecium C19</name>
    <dbReference type="NCBI Taxonomy" id="715226"/>
    <lineage>
        <taxon>Bacteria</taxon>
        <taxon>Pseudomonadati</taxon>
        <taxon>Pseudomonadota</taxon>
        <taxon>Alphaproteobacteria</taxon>
        <taxon>Caulobacterales</taxon>
        <taxon>Caulobacteraceae</taxon>
        <taxon>Asticcacaulis</taxon>
    </lineage>
</organism>
<dbReference type="Proteomes" id="UP000006512">
    <property type="component" value="Unassembled WGS sequence"/>
</dbReference>
<accession>F4QSI3</accession>
<dbReference type="eggNOG" id="ENOG5032YT1">
    <property type="taxonomic scope" value="Bacteria"/>
</dbReference>